<comment type="caution">
    <text evidence="2">The sequence shown here is derived from an EMBL/GenBank/DDBJ whole genome shotgun (WGS) entry which is preliminary data.</text>
</comment>
<dbReference type="Proteomes" id="UP000597138">
    <property type="component" value="Unassembled WGS sequence"/>
</dbReference>
<accession>A0ABQ1S6F8</accession>
<evidence type="ECO:0000256" key="1">
    <source>
        <dbReference type="SAM" id="SignalP"/>
    </source>
</evidence>
<gene>
    <name evidence="2" type="ORF">GCM10010985_54550</name>
</gene>
<sequence>MNKKRSMKRRAVSMLVSTSIAAFGVTAIAQSNDDLNKLSQQVIAAAPPIHVQATITGIDPSTRMVTLHGPHRDATVLVDKQVTNFDQLRVGDKVDVLYKNALLVTADKVAGSDKGVRERVDTQTYRPASEAGGVSGFESSRRVEVLATVEKIDKKQRTVTLRGPWRTETLDYPPDFDAKHLKKGDTVHAVFVSAAAVRVTPADAANAAK</sequence>
<feature type="chain" id="PRO_5046807942" description="DUF5666 domain-containing protein" evidence="1">
    <location>
        <begin position="30"/>
        <end position="209"/>
    </location>
</feature>
<organism evidence="2 3">
    <name type="scientific">Caballeronia grimmiae</name>
    <dbReference type="NCBI Taxonomy" id="1071679"/>
    <lineage>
        <taxon>Bacteria</taxon>
        <taxon>Pseudomonadati</taxon>
        <taxon>Pseudomonadota</taxon>
        <taxon>Betaproteobacteria</taxon>
        <taxon>Burkholderiales</taxon>
        <taxon>Burkholderiaceae</taxon>
        <taxon>Caballeronia</taxon>
    </lineage>
</organism>
<evidence type="ECO:0000313" key="3">
    <source>
        <dbReference type="Proteomes" id="UP000597138"/>
    </source>
</evidence>
<evidence type="ECO:0008006" key="4">
    <source>
        <dbReference type="Google" id="ProtNLM"/>
    </source>
</evidence>
<reference evidence="3" key="1">
    <citation type="journal article" date="2019" name="Int. J. Syst. Evol. Microbiol.">
        <title>The Global Catalogue of Microorganisms (GCM) 10K type strain sequencing project: providing services to taxonomists for standard genome sequencing and annotation.</title>
        <authorList>
            <consortium name="The Broad Institute Genomics Platform"/>
            <consortium name="The Broad Institute Genome Sequencing Center for Infectious Disease"/>
            <person name="Wu L."/>
            <person name="Ma J."/>
        </authorList>
    </citation>
    <scope>NUCLEOTIDE SEQUENCE [LARGE SCALE GENOMIC DNA]</scope>
    <source>
        <strain evidence="3">CGMCC 1.11013</strain>
    </source>
</reference>
<keyword evidence="3" id="KW-1185">Reference proteome</keyword>
<dbReference type="RefSeq" id="WP_229754090.1">
    <property type="nucleotide sequence ID" value="NZ_BMEG01000013.1"/>
</dbReference>
<evidence type="ECO:0000313" key="2">
    <source>
        <dbReference type="EMBL" id="GGD92882.1"/>
    </source>
</evidence>
<feature type="signal peptide" evidence="1">
    <location>
        <begin position="1"/>
        <end position="29"/>
    </location>
</feature>
<name>A0ABQ1S6F8_9BURK</name>
<protein>
    <recommendedName>
        <fullName evidence="4">DUF5666 domain-containing protein</fullName>
    </recommendedName>
</protein>
<dbReference type="EMBL" id="BMEG01000013">
    <property type="protein sequence ID" value="GGD92882.1"/>
    <property type="molecule type" value="Genomic_DNA"/>
</dbReference>
<proteinExistence type="predicted"/>
<keyword evidence="1" id="KW-0732">Signal</keyword>